<feature type="region of interest" description="Disordered" evidence="1">
    <location>
        <begin position="18"/>
        <end position="39"/>
    </location>
</feature>
<feature type="non-terminal residue" evidence="2">
    <location>
        <position position="1"/>
    </location>
</feature>
<protein>
    <submittedName>
        <fullName evidence="2">Uncharacterized protein</fullName>
    </submittedName>
</protein>
<evidence type="ECO:0000313" key="2">
    <source>
        <dbReference type="EMBL" id="JAC69214.1"/>
    </source>
</evidence>
<reference evidence="2" key="1">
    <citation type="submission" date="2014-05" db="EMBL/GenBank/DDBJ databases">
        <title>The transcriptome of the halophilic microalga Tetraselmis sp. GSL018 isolated from the Great Salt Lake, Utah.</title>
        <authorList>
            <person name="Jinkerson R.E."/>
            <person name="D'Adamo S."/>
            <person name="Posewitz M.C."/>
        </authorList>
    </citation>
    <scope>NUCLEOTIDE SEQUENCE</scope>
    <source>
        <strain evidence="2">GSL018</strain>
    </source>
</reference>
<accession>A0A061REK6</accession>
<gene>
    <name evidence="2" type="ORF">TSPGSL018_6898</name>
</gene>
<organism evidence="2">
    <name type="scientific">Tetraselmis sp. GSL018</name>
    <dbReference type="NCBI Taxonomy" id="582737"/>
    <lineage>
        <taxon>Eukaryota</taxon>
        <taxon>Viridiplantae</taxon>
        <taxon>Chlorophyta</taxon>
        <taxon>core chlorophytes</taxon>
        <taxon>Chlorodendrophyceae</taxon>
        <taxon>Chlorodendrales</taxon>
        <taxon>Chlorodendraceae</taxon>
        <taxon>Tetraselmis</taxon>
    </lineage>
</organism>
<dbReference type="AlphaFoldDB" id="A0A061REK6"/>
<proteinExistence type="predicted"/>
<name>A0A061REK6_9CHLO</name>
<dbReference type="EMBL" id="GBEZ01017093">
    <property type="protein sequence ID" value="JAC69214.1"/>
    <property type="molecule type" value="Transcribed_RNA"/>
</dbReference>
<sequence>VCVCVCVCVCVGGLQRSPLRRGKAGRRGGEGRKRGRARSGLDEVSLIAGDAQSRGGLRARPVGDLSTTLWVEMGFEAASTSVWMGRRPDR</sequence>
<feature type="non-terminal residue" evidence="2">
    <location>
        <position position="90"/>
    </location>
</feature>
<evidence type="ECO:0000256" key="1">
    <source>
        <dbReference type="SAM" id="MobiDB-lite"/>
    </source>
</evidence>